<sequence>MRFKKYPAPEKNPVLNDDVIRYIRSKPRKGGIANRFRNVGRSNGSGPSQANIYSVLTWSDDPYDGIAKAALITAVNLVPPNS</sequence>
<evidence type="ECO:0000313" key="1">
    <source>
        <dbReference type="EMBL" id="KAF7279317.1"/>
    </source>
</evidence>
<accession>A0A834IDL5</accession>
<gene>
    <name evidence="1" type="ORF">GWI33_007409</name>
</gene>
<name>A0A834IDL5_RHYFE</name>
<dbReference type="AlphaFoldDB" id="A0A834IDL5"/>
<keyword evidence="2" id="KW-1185">Reference proteome</keyword>
<reference evidence="1" key="1">
    <citation type="submission" date="2020-08" db="EMBL/GenBank/DDBJ databases">
        <title>Genome sequencing and assembly of the red palm weevil Rhynchophorus ferrugineus.</title>
        <authorList>
            <person name="Dias G.B."/>
            <person name="Bergman C.M."/>
            <person name="Manee M."/>
        </authorList>
    </citation>
    <scope>NUCLEOTIDE SEQUENCE</scope>
    <source>
        <strain evidence="1">AA-2017</strain>
        <tissue evidence="1">Whole larva</tissue>
    </source>
</reference>
<dbReference type="EMBL" id="JAACXV010000369">
    <property type="protein sequence ID" value="KAF7279317.1"/>
    <property type="molecule type" value="Genomic_DNA"/>
</dbReference>
<evidence type="ECO:0000313" key="2">
    <source>
        <dbReference type="Proteomes" id="UP000625711"/>
    </source>
</evidence>
<dbReference type="Proteomes" id="UP000625711">
    <property type="component" value="Unassembled WGS sequence"/>
</dbReference>
<proteinExistence type="predicted"/>
<organism evidence="1 2">
    <name type="scientific">Rhynchophorus ferrugineus</name>
    <name type="common">Red palm weevil</name>
    <name type="synonym">Curculio ferrugineus</name>
    <dbReference type="NCBI Taxonomy" id="354439"/>
    <lineage>
        <taxon>Eukaryota</taxon>
        <taxon>Metazoa</taxon>
        <taxon>Ecdysozoa</taxon>
        <taxon>Arthropoda</taxon>
        <taxon>Hexapoda</taxon>
        <taxon>Insecta</taxon>
        <taxon>Pterygota</taxon>
        <taxon>Neoptera</taxon>
        <taxon>Endopterygota</taxon>
        <taxon>Coleoptera</taxon>
        <taxon>Polyphaga</taxon>
        <taxon>Cucujiformia</taxon>
        <taxon>Curculionidae</taxon>
        <taxon>Dryophthorinae</taxon>
        <taxon>Rhynchophorus</taxon>
    </lineage>
</organism>
<comment type="caution">
    <text evidence="1">The sequence shown here is derived from an EMBL/GenBank/DDBJ whole genome shotgun (WGS) entry which is preliminary data.</text>
</comment>
<protein>
    <submittedName>
        <fullName evidence="1">Uncharacterized protein</fullName>
    </submittedName>
</protein>